<protein>
    <recommendedName>
        <fullName evidence="6">Stress-associated endoplasmic reticulum protein</fullName>
    </recommendedName>
</protein>
<feature type="transmembrane region" description="Helical" evidence="6">
    <location>
        <begin position="37"/>
        <end position="58"/>
    </location>
</feature>
<comment type="function">
    <text evidence="6">Interacts with target proteins during translocation into the lumen of the endoplasmic reticulum. Protects unfolded target proteins against degradation and facilitate correct glycosylation.</text>
</comment>
<name>A0A1Y1WZE2_9FUNG</name>
<comment type="similarity">
    <text evidence="1 6">Belongs to the RAMP4 family.</text>
</comment>
<keyword evidence="3 6" id="KW-0256">Endoplasmic reticulum</keyword>
<evidence type="ECO:0000256" key="4">
    <source>
        <dbReference type="ARBA" id="ARBA00022989"/>
    </source>
</evidence>
<dbReference type="OrthoDB" id="16679at2759"/>
<dbReference type="AlphaFoldDB" id="A0A1Y1WZE2"/>
<dbReference type="EMBL" id="MCFG01000200">
    <property type="protein sequence ID" value="ORX78718.1"/>
    <property type="molecule type" value="Genomic_DNA"/>
</dbReference>
<evidence type="ECO:0000313" key="7">
    <source>
        <dbReference type="EMBL" id="ORX78718.1"/>
    </source>
</evidence>
<comment type="caution">
    <text evidence="7">The sequence shown here is derived from an EMBL/GenBank/DDBJ whole genome shotgun (WGS) entry which is preliminary data.</text>
</comment>
<keyword evidence="4 6" id="KW-1133">Transmembrane helix</keyword>
<dbReference type="STRING" id="1754192.A0A1Y1WZE2"/>
<organism evidence="7 8">
    <name type="scientific">Anaeromyces robustus</name>
    <dbReference type="NCBI Taxonomy" id="1754192"/>
    <lineage>
        <taxon>Eukaryota</taxon>
        <taxon>Fungi</taxon>
        <taxon>Fungi incertae sedis</taxon>
        <taxon>Chytridiomycota</taxon>
        <taxon>Chytridiomycota incertae sedis</taxon>
        <taxon>Neocallimastigomycetes</taxon>
        <taxon>Neocallimastigales</taxon>
        <taxon>Neocallimastigaceae</taxon>
        <taxon>Anaeromyces</taxon>
    </lineage>
</organism>
<dbReference type="GO" id="GO:0030968">
    <property type="term" value="P:endoplasmic reticulum unfolded protein response"/>
    <property type="evidence" value="ECO:0007669"/>
    <property type="project" value="TreeGrafter"/>
</dbReference>
<dbReference type="PANTHER" id="PTHR15601">
    <property type="entry name" value="STRESS ASSOCIATED ENDOPLASMIC RETICULUM PROTEIN SERP1/RAMP4"/>
    <property type="match status" value="1"/>
</dbReference>
<evidence type="ECO:0000313" key="8">
    <source>
        <dbReference type="Proteomes" id="UP000193944"/>
    </source>
</evidence>
<keyword evidence="5 6" id="KW-0472">Membrane</keyword>
<evidence type="ECO:0000256" key="1">
    <source>
        <dbReference type="ARBA" id="ARBA00005500"/>
    </source>
</evidence>
<evidence type="ECO:0000256" key="3">
    <source>
        <dbReference type="ARBA" id="ARBA00022824"/>
    </source>
</evidence>
<dbReference type="GO" id="GO:0005789">
    <property type="term" value="C:endoplasmic reticulum membrane"/>
    <property type="evidence" value="ECO:0007669"/>
    <property type="project" value="UniProtKB-SubCell"/>
</dbReference>
<keyword evidence="8" id="KW-1185">Reference proteome</keyword>
<reference evidence="7 8" key="2">
    <citation type="submission" date="2016-08" db="EMBL/GenBank/DDBJ databases">
        <title>Pervasive Adenine N6-methylation of Active Genes in Fungi.</title>
        <authorList>
            <consortium name="DOE Joint Genome Institute"/>
            <person name="Mondo S.J."/>
            <person name="Dannebaum R.O."/>
            <person name="Kuo R.C."/>
            <person name="Labutti K."/>
            <person name="Haridas S."/>
            <person name="Kuo A."/>
            <person name="Salamov A."/>
            <person name="Ahrendt S.R."/>
            <person name="Lipzen A."/>
            <person name="Sullivan W."/>
            <person name="Andreopoulos W.B."/>
            <person name="Clum A."/>
            <person name="Lindquist E."/>
            <person name="Daum C."/>
            <person name="Ramamoorthy G.K."/>
            <person name="Gryganskyi A."/>
            <person name="Culley D."/>
            <person name="Magnuson J.K."/>
            <person name="James T.Y."/>
            <person name="O'Malley M.A."/>
            <person name="Stajich J.E."/>
            <person name="Spatafora J.W."/>
            <person name="Visel A."/>
            <person name="Grigoriev I.V."/>
        </authorList>
    </citation>
    <scope>NUCLEOTIDE SEQUENCE [LARGE SCALE GENOMIC DNA]</scope>
    <source>
        <strain evidence="7 8">S4</strain>
    </source>
</reference>
<reference evidence="7 8" key="1">
    <citation type="submission" date="2016-08" db="EMBL/GenBank/DDBJ databases">
        <title>A Parts List for Fungal Cellulosomes Revealed by Comparative Genomics.</title>
        <authorList>
            <consortium name="DOE Joint Genome Institute"/>
            <person name="Haitjema C.H."/>
            <person name="Gilmore S.P."/>
            <person name="Henske J.K."/>
            <person name="Solomon K.V."/>
            <person name="De Groot R."/>
            <person name="Kuo A."/>
            <person name="Mondo S.J."/>
            <person name="Salamov A.A."/>
            <person name="Labutti K."/>
            <person name="Zhao Z."/>
            <person name="Chiniquy J."/>
            <person name="Barry K."/>
            <person name="Brewer H.M."/>
            <person name="Purvine S.O."/>
            <person name="Wright A.T."/>
            <person name="Boxma B."/>
            <person name="Van Alen T."/>
            <person name="Hackstein J.H."/>
            <person name="Baker S.E."/>
            <person name="Grigoriev I.V."/>
            <person name="O'Malley M.A."/>
        </authorList>
    </citation>
    <scope>NUCLEOTIDE SEQUENCE [LARGE SCALE GENOMIC DNA]</scope>
    <source>
        <strain evidence="7 8">S4</strain>
    </source>
</reference>
<gene>
    <name evidence="7" type="ORF">BCR32DRAFT_328431</name>
</gene>
<evidence type="ECO:0000256" key="2">
    <source>
        <dbReference type="ARBA" id="ARBA00022692"/>
    </source>
</evidence>
<dbReference type="Pfam" id="PF06624">
    <property type="entry name" value="RAMP4"/>
    <property type="match status" value="1"/>
</dbReference>
<dbReference type="InterPro" id="IPR010580">
    <property type="entry name" value="ER_stress-assoc"/>
</dbReference>
<accession>A0A1Y1WZE2</accession>
<dbReference type="Proteomes" id="UP000193944">
    <property type="component" value="Unassembled WGS sequence"/>
</dbReference>
<dbReference type="PANTHER" id="PTHR15601:SF0">
    <property type="entry name" value="GEO09675P1"/>
    <property type="match status" value="1"/>
</dbReference>
<evidence type="ECO:0000256" key="6">
    <source>
        <dbReference type="RuleBase" id="RU364120"/>
    </source>
</evidence>
<proteinExistence type="inferred from homology"/>
<comment type="subcellular location">
    <subcellularLocation>
        <location evidence="6">Membrane</location>
        <topology evidence="6">Single-pass membrane protein</topology>
    </subcellularLocation>
    <subcellularLocation>
        <location evidence="6">Endoplasmic reticulum membrane</location>
        <topology evidence="6">Single-pass membrane protein</topology>
    </subcellularLocation>
</comment>
<keyword evidence="2 6" id="KW-0812">Transmembrane</keyword>
<evidence type="ECO:0000256" key="5">
    <source>
        <dbReference type="ARBA" id="ARBA00023136"/>
    </source>
</evidence>
<sequence length="61" mass="6865">MASSPYIRKKNEAFAKNIHKRGKVETSLRKKEKQFPVGPAVLGLFLFIVIGSAIFELFGKK</sequence>